<gene>
    <name evidence="1" type="ORF">BDM02DRAFT_3245013</name>
</gene>
<dbReference type="Proteomes" id="UP000886501">
    <property type="component" value="Unassembled WGS sequence"/>
</dbReference>
<evidence type="ECO:0000313" key="1">
    <source>
        <dbReference type="EMBL" id="KAF9647769.1"/>
    </source>
</evidence>
<reference evidence="1" key="1">
    <citation type="submission" date="2019-10" db="EMBL/GenBank/DDBJ databases">
        <authorList>
            <consortium name="DOE Joint Genome Institute"/>
            <person name="Kuo A."/>
            <person name="Miyauchi S."/>
            <person name="Kiss E."/>
            <person name="Drula E."/>
            <person name="Kohler A."/>
            <person name="Sanchez-Garcia M."/>
            <person name="Andreopoulos B."/>
            <person name="Barry K.W."/>
            <person name="Bonito G."/>
            <person name="Buee M."/>
            <person name="Carver A."/>
            <person name="Chen C."/>
            <person name="Cichocki N."/>
            <person name="Clum A."/>
            <person name="Culley D."/>
            <person name="Crous P.W."/>
            <person name="Fauchery L."/>
            <person name="Girlanda M."/>
            <person name="Hayes R."/>
            <person name="Keri Z."/>
            <person name="Labutti K."/>
            <person name="Lipzen A."/>
            <person name="Lombard V."/>
            <person name="Magnuson J."/>
            <person name="Maillard F."/>
            <person name="Morin E."/>
            <person name="Murat C."/>
            <person name="Nolan M."/>
            <person name="Ohm R."/>
            <person name="Pangilinan J."/>
            <person name="Pereira M."/>
            <person name="Perotto S."/>
            <person name="Peter M."/>
            <person name="Riley R."/>
            <person name="Sitrit Y."/>
            <person name="Stielow B."/>
            <person name="Szollosi G."/>
            <person name="Zifcakova L."/>
            <person name="Stursova M."/>
            <person name="Spatafora J.W."/>
            <person name="Tedersoo L."/>
            <person name="Vaario L.-M."/>
            <person name="Yamada A."/>
            <person name="Yan M."/>
            <person name="Wang P."/>
            <person name="Xu J."/>
            <person name="Bruns T."/>
            <person name="Baldrian P."/>
            <person name="Vilgalys R."/>
            <person name="Henrissat B."/>
            <person name="Grigoriev I.V."/>
            <person name="Hibbett D."/>
            <person name="Nagy L.G."/>
            <person name="Martin F.M."/>
        </authorList>
    </citation>
    <scope>NUCLEOTIDE SEQUENCE</scope>
    <source>
        <strain evidence="1">P2</strain>
    </source>
</reference>
<sequence>RSEVKPVPAGFQQLPCLLPCLQGFSTPKLSCLCEHRSISTFVWPCYSSDVMVPNTTRIDHQRAFLSFLATLSRDIKIGLEGAPYTCEGHYFWGLNDILCGGLHQLSPVACAKSEALYRLMNLGKDSDDIKIGCHIYEELSTVFVLREQMCHGPGTAGLSHAIMLWESPTQ</sequence>
<name>A0ACB6ZDV1_THEGA</name>
<comment type="caution">
    <text evidence="1">The sequence shown here is derived from an EMBL/GenBank/DDBJ whole genome shotgun (WGS) entry which is preliminary data.</text>
</comment>
<reference evidence="1" key="2">
    <citation type="journal article" date="2020" name="Nat. Commun.">
        <title>Large-scale genome sequencing of mycorrhizal fungi provides insights into the early evolution of symbiotic traits.</title>
        <authorList>
            <person name="Miyauchi S."/>
            <person name="Kiss E."/>
            <person name="Kuo A."/>
            <person name="Drula E."/>
            <person name="Kohler A."/>
            <person name="Sanchez-Garcia M."/>
            <person name="Morin E."/>
            <person name="Andreopoulos B."/>
            <person name="Barry K.W."/>
            <person name="Bonito G."/>
            <person name="Buee M."/>
            <person name="Carver A."/>
            <person name="Chen C."/>
            <person name="Cichocki N."/>
            <person name="Clum A."/>
            <person name="Culley D."/>
            <person name="Crous P.W."/>
            <person name="Fauchery L."/>
            <person name="Girlanda M."/>
            <person name="Hayes R.D."/>
            <person name="Keri Z."/>
            <person name="LaButti K."/>
            <person name="Lipzen A."/>
            <person name="Lombard V."/>
            <person name="Magnuson J."/>
            <person name="Maillard F."/>
            <person name="Murat C."/>
            <person name="Nolan M."/>
            <person name="Ohm R.A."/>
            <person name="Pangilinan J."/>
            <person name="Pereira M.F."/>
            <person name="Perotto S."/>
            <person name="Peter M."/>
            <person name="Pfister S."/>
            <person name="Riley R."/>
            <person name="Sitrit Y."/>
            <person name="Stielow J.B."/>
            <person name="Szollosi G."/>
            <person name="Zifcakova L."/>
            <person name="Stursova M."/>
            <person name="Spatafora J.W."/>
            <person name="Tedersoo L."/>
            <person name="Vaario L.M."/>
            <person name="Yamada A."/>
            <person name="Yan M."/>
            <person name="Wang P."/>
            <person name="Xu J."/>
            <person name="Bruns T."/>
            <person name="Baldrian P."/>
            <person name="Vilgalys R."/>
            <person name="Dunand C."/>
            <person name="Henrissat B."/>
            <person name="Grigoriev I.V."/>
            <person name="Hibbett D."/>
            <person name="Nagy L.G."/>
            <person name="Martin F.M."/>
        </authorList>
    </citation>
    <scope>NUCLEOTIDE SEQUENCE</scope>
    <source>
        <strain evidence="1">P2</strain>
    </source>
</reference>
<proteinExistence type="predicted"/>
<organism evidence="1 2">
    <name type="scientific">Thelephora ganbajun</name>
    <name type="common">Ganba fungus</name>
    <dbReference type="NCBI Taxonomy" id="370292"/>
    <lineage>
        <taxon>Eukaryota</taxon>
        <taxon>Fungi</taxon>
        <taxon>Dikarya</taxon>
        <taxon>Basidiomycota</taxon>
        <taxon>Agaricomycotina</taxon>
        <taxon>Agaricomycetes</taxon>
        <taxon>Thelephorales</taxon>
        <taxon>Thelephoraceae</taxon>
        <taxon>Thelephora</taxon>
    </lineage>
</organism>
<accession>A0ACB6ZDV1</accession>
<evidence type="ECO:0000313" key="2">
    <source>
        <dbReference type="Proteomes" id="UP000886501"/>
    </source>
</evidence>
<protein>
    <submittedName>
        <fullName evidence="1">Uncharacterized protein</fullName>
    </submittedName>
</protein>
<dbReference type="EMBL" id="MU118026">
    <property type="protein sequence ID" value="KAF9647769.1"/>
    <property type="molecule type" value="Genomic_DNA"/>
</dbReference>
<feature type="non-terminal residue" evidence="1">
    <location>
        <position position="1"/>
    </location>
</feature>
<keyword evidence="2" id="KW-1185">Reference proteome</keyword>